<dbReference type="RefSeq" id="WP_413256670.1">
    <property type="nucleotide sequence ID" value="NZ_JBHFNS010000034.1"/>
</dbReference>
<accession>A0ABV4Y8K4</accession>
<comment type="caution">
    <text evidence="1">The sequence shown here is derived from an EMBL/GenBank/DDBJ whole genome shotgun (WGS) entry which is preliminary data.</text>
</comment>
<evidence type="ECO:0000313" key="2">
    <source>
        <dbReference type="Proteomes" id="UP001576776"/>
    </source>
</evidence>
<gene>
    <name evidence="1" type="ORF">ACE1B6_07705</name>
</gene>
<reference evidence="1 2" key="1">
    <citation type="submission" date="2024-09" db="EMBL/GenBank/DDBJ databases">
        <title>Floridaenema gen nov. (Aerosakkonemataceae, Aerosakkonematales ord. nov., Cyanobacteria) from benthic tropical and subtropical fresh waters, with the description of four new species.</title>
        <authorList>
            <person name="Moretto J.A."/>
            <person name="Berthold D.E."/>
            <person name="Lefler F.W."/>
            <person name="Huang I.-S."/>
            <person name="Laughinghouse H. IV."/>
        </authorList>
    </citation>
    <scope>NUCLEOTIDE SEQUENCE [LARGE SCALE GENOMIC DNA]</scope>
    <source>
        <strain evidence="1 2">BLCC-F154</strain>
    </source>
</reference>
<dbReference type="EMBL" id="JBHFNS010000034">
    <property type="protein sequence ID" value="MFB2935150.1"/>
    <property type="molecule type" value="Genomic_DNA"/>
</dbReference>
<keyword evidence="2" id="KW-1185">Reference proteome</keyword>
<organism evidence="1 2">
    <name type="scientific">Floridaenema fluviatile BLCC-F154</name>
    <dbReference type="NCBI Taxonomy" id="3153640"/>
    <lineage>
        <taxon>Bacteria</taxon>
        <taxon>Bacillati</taxon>
        <taxon>Cyanobacteriota</taxon>
        <taxon>Cyanophyceae</taxon>
        <taxon>Oscillatoriophycideae</taxon>
        <taxon>Aerosakkonematales</taxon>
        <taxon>Aerosakkonemataceae</taxon>
        <taxon>Floridanema</taxon>
        <taxon>Floridanema fluviatile</taxon>
    </lineage>
</organism>
<dbReference type="Proteomes" id="UP001576776">
    <property type="component" value="Unassembled WGS sequence"/>
</dbReference>
<protein>
    <submittedName>
        <fullName evidence="1">Uncharacterized protein</fullName>
    </submittedName>
</protein>
<proteinExistence type="predicted"/>
<name>A0ABV4Y8K4_9CYAN</name>
<sequence length="49" mass="5687">MLASKITSTTKLKIGFTYLDIWFLMQDTPFLTESVEGKLRSPFFIKLTK</sequence>
<evidence type="ECO:0000313" key="1">
    <source>
        <dbReference type="EMBL" id="MFB2935150.1"/>
    </source>
</evidence>